<keyword evidence="1" id="KW-0472">Membrane</keyword>
<name>A0A495VU25_9PSEU</name>
<evidence type="ECO:0000256" key="1">
    <source>
        <dbReference type="SAM" id="Phobius"/>
    </source>
</evidence>
<dbReference type="RefSeq" id="WP_121002705.1">
    <property type="nucleotide sequence ID" value="NZ_RBXO01000001.1"/>
</dbReference>
<proteinExistence type="predicted"/>
<accession>A0A495VU25</accession>
<protein>
    <submittedName>
        <fullName evidence="2">Uncharacterized protein</fullName>
    </submittedName>
</protein>
<feature type="transmembrane region" description="Helical" evidence="1">
    <location>
        <begin position="73"/>
        <end position="95"/>
    </location>
</feature>
<comment type="caution">
    <text evidence="2">The sequence shown here is derived from an EMBL/GenBank/DDBJ whole genome shotgun (WGS) entry which is preliminary data.</text>
</comment>
<sequence>MGSPRARRWTVAAACAPPAALLVYAWGAIHMYAPDIREACALDHGGWDRAYGQVSYFPLSRKCNAYTDMVPPYVTPTVVVLLAATALFTCLAVAARHDHATRHRKER</sequence>
<organism evidence="2 3">
    <name type="scientific">Saccharothrix australiensis</name>
    <dbReference type="NCBI Taxonomy" id="2072"/>
    <lineage>
        <taxon>Bacteria</taxon>
        <taxon>Bacillati</taxon>
        <taxon>Actinomycetota</taxon>
        <taxon>Actinomycetes</taxon>
        <taxon>Pseudonocardiales</taxon>
        <taxon>Pseudonocardiaceae</taxon>
        <taxon>Saccharothrix</taxon>
    </lineage>
</organism>
<evidence type="ECO:0000313" key="2">
    <source>
        <dbReference type="EMBL" id="RKT52849.1"/>
    </source>
</evidence>
<gene>
    <name evidence="2" type="ORF">C8E97_1388</name>
</gene>
<dbReference type="EMBL" id="RBXO01000001">
    <property type="protein sequence ID" value="RKT52849.1"/>
    <property type="molecule type" value="Genomic_DNA"/>
</dbReference>
<dbReference type="OrthoDB" id="4230909at2"/>
<dbReference type="AlphaFoldDB" id="A0A495VU25"/>
<keyword evidence="1" id="KW-1133">Transmembrane helix</keyword>
<reference evidence="2 3" key="1">
    <citation type="submission" date="2018-10" db="EMBL/GenBank/DDBJ databases">
        <title>Sequencing the genomes of 1000 actinobacteria strains.</title>
        <authorList>
            <person name="Klenk H.-P."/>
        </authorList>
    </citation>
    <scope>NUCLEOTIDE SEQUENCE [LARGE SCALE GENOMIC DNA]</scope>
    <source>
        <strain evidence="2 3">DSM 43800</strain>
    </source>
</reference>
<keyword evidence="1" id="KW-0812">Transmembrane</keyword>
<keyword evidence="3" id="KW-1185">Reference proteome</keyword>
<evidence type="ECO:0000313" key="3">
    <source>
        <dbReference type="Proteomes" id="UP000282084"/>
    </source>
</evidence>
<dbReference type="Proteomes" id="UP000282084">
    <property type="component" value="Unassembled WGS sequence"/>
</dbReference>